<proteinExistence type="predicted"/>
<keyword evidence="3" id="KW-1185">Reference proteome</keyword>
<evidence type="ECO:0000313" key="3">
    <source>
        <dbReference type="Proteomes" id="UP000323597"/>
    </source>
</evidence>
<evidence type="ECO:0000256" key="1">
    <source>
        <dbReference type="SAM" id="MobiDB-lite"/>
    </source>
</evidence>
<feature type="region of interest" description="Disordered" evidence="1">
    <location>
        <begin position="1"/>
        <end position="25"/>
    </location>
</feature>
<evidence type="ECO:0000313" key="2">
    <source>
        <dbReference type="EMBL" id="TYJ30612.1"/>
    </source>
</evidence>
<name>A0A5D2YWF8_GOSMU</name>
<reference evidence="2 3" key="1">
    <citation type="submission" date="2019-07" db="EMBL/GenBank/DDBJ databases">
        <title>WGS assembly of Gossypium mustelinum.</title>
        <authorList>
            <person name="Chen Z.J."/>
            <person name="Sreedasyam A."/>
            <person name="Ando A."/>
            <person name="Song Q."/>
            <person name="De L."/>
            <person name="Hulse-Kemp A."/>
            <person name="Ding M."/>
            <person name="Ye W."/>
            <person name="Kirkbride R."/>
            <person name="Jenkins J."/>
            <person name="Plott C."/>
            <person name="Lovell J."/>
            <person name="Lin Y.-M."/>
            <person name="Vaughn R."/>
            <person name="Liu B."/>
            <person name="Li W."/>
            <person name="Simpson S."/>
            <person name="Scheffler B."/>
            <person name="Saski C."/>
            <person name="Grover C."/>
            <person name="Hu G."/>
            <person name="Conover J."/>
            <person name="Carlson J."/>
            <person name="Shu S."/>
            <person name="Boston L."/>
            <person name="Williams M."/>
            <person name="Peterson D."/>
            <person name="Mcgee K."/>
            <person name="Jones D."/>
            <person name="Wendel J."/>
            <person name="Stelly D."/>
            <person name="Grimwood J."/>
            <person name="Schmutz J."/>
        </authorList>
    </citation>
    <scope>NUCLEOTIDE SEQUENCE [LARGE SCALE GENOMIC DNA]</scope>
    <source>
        <strain evidence="2">1408120.09</strain>
    </source>
</reference>
<gene>
    <name evidence="2" type="ORF">E1A91_A06G142500v1</name>
</gene>
<feature type="compositionally biased region" description="Polar residues" evidence="1">
    <location>
        <begin position="1"/>
        <end position="12"/>
    </location>
</feature>
<sequence>MLLNPPISSFSLQPKRPSSAHSIAAVASGRRCGERAFKLHLQRPSRRLNLQQPKSEEKGSSLSLCRTRLQRWRNHSDGEIERDSGERFFLWIQVQDALVLGVRRMEARVAVVWRR</sequence>
<dbReference type="Proteomes" id="UP000323597">
    <property type="component" value="Chromosome A06"/>
</dbReference>
<accession>A0A5D2YWF8</accession>
<organism evidence="2 3">
    <name type="scientific">Gossypium mustelinum</name>
    <name type="common">Cotton</name>
    <name type="synonym">Gossypium caicoense</name>
    <dbReference type="NCBI Taxonomy" id="34275"/>
    <lineage>
        <taxon>Eukaryota</taxon>
        <taxon>Viridiplantae</taxon>
        <taxon>Streptophyta</taxon>
        <taxon>Embryophyta</taxon>
        <taxon>Tracheophyta</taxon>
        <taxon>Spermatophyta</taxon>
        <taxon>Magnoliopsida</taxon>
        <taxon>eudicotyledons</taxon>
        <taxon>Gunneridae</taxon>
        <taxon>Pentapetalae</taxon>
        <taxon>rosids</taxon>
        <taxon>malvids</taxon>
        <taxon>Malvales</taxon>
        <taxon>Malvaceae</taxon>
        <taxon>Malvoideae</taxon>
        <taxon>Gossypium</taxon>
    </lineage>
</organism>
<dbReference type="AlphaFoldDB" id="A0A5D2YWF8"/>
<protein>
    <submittedName>
        <fullName evidence="2">Uncharacterized protein</fullName>
    </submittedName>
</protein>
<dbReference type="EMBL" id="CM017641">
    <property type="protein sequence ID" value="TYJ30612.1"/>
    <property type="molecule type" value="Genomic_DNA"/>
</dbReference>